<gene>
    <name evidence="2" type="ORF">HXK21_05655</name>
</gene>
<feature type="transmembrane region" description="Helical" evidence="1">
    <location>
        <begin position="69"/>
        <end position="86"/>
    </location>
</feature>
<feature type="transmembrane region" description="Helical" evidence="1">
    <location>
        <begin position="7"/>
        <end position="28"/>
    </location>
</feature>
<sequence length="126" mass="14094">MKLFPTLLSLATIVGGLLLPIGVLLPLFVADFMYAFLVFTLGAVLFAGAQFLTPFTSKSFTARRLHRQQLLGAAFLLVTSVLMYMHWQGLPPFRGDEWKISLAIAVVFELYTAFRLPSELKKAREV</sequence>
<keyword evidence="1" id="KW-1133">Transmembrane helix</keyword>
<comment type="caution">
    <text evidence="2">The sequence shown here is derived from an EMBL/GenBank/DDBJ whole genome shotgun (WGS) entry which is preliminary data.</text>
</comment>
<dbReference type="Proteomes" id="UP000704068">
    <property type="component" value="Unassembled WGS sequence"/>
</dbReference>
<name>A0A929RXT0_9BACT</name>
<dbReference type="RefSeq" id="WP_303763988.1">
    <property type="nucleotide sequence ID" value="NZ_JABZGR010000014.1"/>
</dbReference>
<keyword evidence="1" id="KW-0812">Transmembrane</keyword>
<proteinExistence type="predicted"/>
<dbReference type="EMBL" id="JABZGR010000014">
    <property type="protein sequence ID" value="MBF0970509.1"/>
    <property type="molecule type" value="Genomic_DNA"/>
</dbReference>
<dbReference type="AlphaFoldDB" id="A0A929RXT0"/>
<feature type="transmembrane region" description="Helical" evidence="1">
    <location>
        <begin position="98"/>
        <end position="114"/>
    </location>
</feature>
<reference evidence="2" key="1">
    <citation type="submission" date="2020-04" db="EMBL/GenBank/DDBJ databases">
        <title>Deep metagenomics examines the oral microbiome during advanced dental caries in children, revealing novel taxa and co-occurrences with host molecules.</title>
        <authorList>
            <person name="Baker J.L."/>
            <person name="Morton J.T."/>
            <person name="Dinis M."/>
            <person name="Alvarez R."/>
            <person name="Tran N.C."/>
            <person name="Knight R."/>
            <person name="Edlund A."/>
        </authorList>
    </citation>
    <scope>NUCLEOTIDE SEQUENCE</scope>
    <source>
        <strain evidence="2">JCVI_34_bin.1</strain>
    </source>
</reference>
<evidence type="ECO:0000313" key="2">
    <source>
        <dbReference type="EMBL" id="MBF0970509.1"/>
    </source>
</evidence>
<evidence type="ECO:0000313" key="3">
    <source>
        <dbReference type="Proteomes" id="UP000704068"/>
    </source>
</evidence>
<evidence type="ECO:0000256" key="1">
    <source>
        <dbReference type="SAM" id="Phobius"/>
    </source>
</evidence>
<organism evidence="2 3">
    <name type="scientific">Alloprevotella tannerae</name>
    <dbReference type="NCBI Taxonomy" id="76122"/>
    <lineage>
        <taxon>Bacteria</taxon>
        <taxon>Pseudomonadati</taxon>
        <taxon>Bacteroidota</taxon>
        <taxon>Bacteroidia</taxon>
        <taxon>Bacteroidales</taxon>
        <taxon>Prevotellaceae</taxon>
        <taxon>Alloprevotella</taxon>
    </lineage>
</organism>
<protein>
    <submittedName>
        <fullName evidence="2">Uncharacterized protein</fullName>
    </submittedName>
</protein>
<keyword evidence="1" id="KW-0472">Membrane</keyword>
<feature type="transmembrane region" description="Helical" evidence="1">
    <location>
        <begin position="34"/>
        <end position="57"/>
    </location>
</feature>
<accession>A0A929RXT0</accession>